<proteinExistence type="predicted"/>
<sequence>MHSNFITPPDYVETVLILNATEEQVRHLGMIVQDGDVAYNVYFYNEAMDNQIWFNKISIKADVVLDAKLTNPLDYFNK</sequence>
<gene>
    <name evidence="1" type="ORF">UFOVP112_299</name>
</gene>
<dbReference type="EMBL" id="LR796233">
    <property type="protein sequence ID" value="CAB4129201.1"/>
    <property type="molecule type" value="Genomic_DNA"/>
</dbReference>
<accession>A0A6J5L4I2</accession>
<name>A0A6J5L4I2_9CAUD</name>
<reference evidence="1" key="1">
    <citation type="submission" date="2020-04" db="EMBL/GenBank/DDBJ databases">
        <authorList>
            <person name="Chiriac C."/>
            <person name="Salcher M."/>
            <person name="Ghai R."/>
            <person name="Kavagutti S V."/>
        </authorList>
    </citation>
    <scope>NUCLEOTIDE SEQUENCE</scope>
</reference>
<evidence type="ECO:0000313" key="1">
    <source>
        <dbReference type="EMBL" id="CAB4129201.1"/>
    </source>
</evidence>
<protein>
    <submittedName>
        <fullName evidence="1">Uncharacterized protein</fullName>
    </submittedName>
</protein>
<organism evidence="1">
    <name type="scientific">uncultured Caudovirales phage</name>
    <dbReference type="NCBI Taxonomy" id="2100421"/>
    <lineage>
        <taxon>Viruses</taxon>
        <taxon>Duplodnaviria</taxon>
        <taxon>Heunggongvirae</taxon>
        <taxon>Uroviricota</taxon>
        <taxon>Caudoviricetes</taxon>
        <taxon>Peduoviridae</taxon>
        <taxon>Maltschvirus</taxon>
        <taxon>Maltschvirus maltsch</taxon>
    </lineage>
</organism>